<protein>
    <submittedName>
        <fullName evidence="2">Uncharacterized protein</fullName>
    </submittedName>
</protein>
<comment type="caution">
    <text evidence="2">The sequence shown here is derived from an EMBL/GenBank/DDBJ whole genome shotgun (WGS) entry which is preliminary data.</text>
</comment>
<dbReference type="Proteomes" id="UP001651158">
    <property type="component" value="Unassembled WGS sequence"/>
</dbReference>
<accession>A0ABR4QKL1</accession>
<feature type="region of interest" description="Disordered" evidence="1">
    <location>
        <begin position="79"/>
        <end position="112"/>
    </location>
</feature>
<reference evidence="2 3" key="1">
    <citation type="journal article" date="2022" name="Front. Cell. Infect. Microbiol.">
        <title>The Genomes of Two Strains of Taenia crassiceps the Animal Model for the Study of Human Cysticercosis.</title>
        <authorList>
            <person name="Bobes R.J."/>
            <person name="Estrada K."/>
            <person name="Rios-Valencia D.G."/>
            <person name="Calderon-Gallegos A."/>
            <person name="de la Torre P."/>
            <person name="Carrero J.C."/>
            <person name="Sanchez-Flores A."/>
            <person name="Laclette J.P."/>
        </authorList>
    </citation>
    <scope>NUCLEOTIDE SEQUENCE [LARGE SCALE GENOMIC DNA]</scope>
    <source>
        <strain evidence="2">WFUcys</strain>
    </source>
</reference>
<feature type="compositionally biased region" description="Polar residues" evidence="1">
    <location>
        <begin position="79"/>
        <end position="92"/>
    </location>
</feature>
<feature type="compositionally biased region" description="Polar residues" evidence="1">
    <location>
        <begin position="101"/>
        <end position="112"/>
    </location>
</feature>
<evidence type="ECO:0000256" key="1">
    <source>
        <dbReference type="SAM" id="MobiDB-lite"/>
    </source>
</evidence>
<evidence type="ECO:0000313" key="3">
    <source>
        <dbReference type="Proteomes" id="UP001651158"/>
    </source>
</evidence>
<keyword evidence="3" id="KW-1185">Reference proteome</keyword>
<proteinExistence type="predicted"/>
<feature type="region of interest" description="Disordered" evidence="1">
    <location>
        <begin position="227"/>
        <end position="252"/>
    </location>
</feature>
<sequence>MPMGGANRFLSAEVGKPTKMHPRVEVAQKRYRLEGAGWISATIFDDDKDISRSLSQTLSRSLKCPDYRTLPWLFSYDPRSSSARNENRSGSSARHHKKKSVPSSRSTSHVATTNSINKLKSANFCCINLESRFILDTDHLAWKHADDIKVKLGSPCVYFNHPEFFKKAEKVFAKEYKFKCRQEEKRREEWEKTRKLTQSVGAAYTSGRPIFCAFTEKYPKENQCIPTAEQPKKSVTQKGSRSSGTSRPLFNPRPWRREVLELEGDDDVSRPSETQSTIGEVYANASELIDNRLEILDRQKLIQLLPIVYPQRNGEQ</sequence>
<evidence type="ECO:0000313" key="2">
    <source>
        <dbReference type="EMBL" id="KAL5110092.1"/>
    </source>
</evidence>
<name>A0ABR4QKL1_9CEST</name>
<feature type="compositionally biased region" description="Polar residues" evidence="1">
    <location>
        <begin position="233"/>
        <end position="248"/>
    </location>
</feature>
<dbReference type="EMBL" id="JAKROA010000002">
    <property type="protein sequence ID" value="KAL5110092.1"/>
    <property type="molecule type" value="Genomic_DNA"/>
</dbReference>
<gene>
    <name evidence="2" type="ORF">TcWFU_003383</name>
</gene>
<organism evidence="2 3">
    <name type="scientific">Taenia crassiceps</name>
    <dbReference type="NCBI Taxonomy" id="6207"/>
    <lineage>
        <taxon>Eukaryota</taxon>
        <taxon>Metazoa</taxon>
        <taxon>Spiralia</taxon>
        <taxon>Lophotrochozoa</taxon>
        <taxon>Platyhelminthes</taxon>
        <taxon>Cestoda</taxon>
        <taxon>Eucestoda</taxon>
        <taxon>Cyclophyllidea</taxon>
        <taxon>Taeniidae</taxon>
        <taxon>Taenia</taxon>
    </lineage>
</organism>